<proteinExistence type="predicted"/>
<reference evidence="2" key="1">
    <citation type="journal article" date="2014" name="Int. J. Syst. Evol. Microbiol.">
        <title>Complete genome sequence of Corynebacterium casei LMG S-19264T (=DSM 44701T), isolated from a smear-ripened cheese.</title>
        <authorList>
            <consortium name="US DOE Joint Genome Institute (JGI-PGF)"/>
            <person name="Walter F."/>
            <person name="Albersmeier A."/>
            <person name="Kalinowski J."/>
            <person name="Ruckert C."/>
        </authorList>
    </citation>
    <scope>NUCLEOTIDE SEQUENCE</scope>
    <source>
        <strain evidence="2">KCTC 32182</strain>
    </source>
</reference>
<name>A0A918P536_9NEIS</name>
<dbReference type="AlphaFoldDB" id="A0A918P536"/>
<dbReference type="Pfam" id="PF16823">
    <property type="entry name" value="tPilZ"/>
    <property type="match status" value="1"/>
</dbReference>
<organism evidence="2 3">
    <name type="scientific">Paludibacterium paludis</name>
    <dbReference type="NCBI Taxonomy" id="1225769"/>
    <lineage>
        <taxon>Bacteria</taxon>
        <taxon>Pseudomonadati</taxon>
        <taxon>Pseudomonadota</taxon>
        <taxon>Betaproteobacteria</taxon>
        <taxon>Neisseriales</taxon>
        <taxon>Chromobacteriaceae</taxon>
        <taxon>Paludibacterium</taxon>
    </lineage>
</organism>
<gene>
    <name evidence="2" type="ORF">GCM10011289_26620</name>
</gene>
<feature type="domain" description="Cyclic di-GMP receptor atypical PilZ" evidence="1">
    <location>
        <begin position="47"/>
        <end position="172"/>
    </location>
</feature>
<dbReference type="Proteomes" id="UP000645257">
    <property type="component" value="Unassembled WGS sequence"/>
</dbReference>
<comment type="caution">
    <text evidence="2">The sequence shown here is derived from an EMBL/GenBank/DDBJ whole genome shotgun (WGS) entry which is preliminary data.</text>
</comment>
<evidence type="ECO:0000313" key="2">
    <source>
        <dbReference type="EMBL" id="GGY21646.1"/>
    </source>
</evidence>
<keyword evidence="3" id="KW-1185">Reference proteome</keyword>
<evidence type="ECO:0000313" key="3">
    <source>
        <dbReference type="Proteomes" id="UP000645257"/>
    </source>
</evidence>
<sequence length="173" mass="19202">MNRLDTLAALDTASFSALLPFACAQRESADELDDMLRETRLAMKVLAAPSDAQEDPAPILLRLEAKLDLALEVSLRNRHTERPPLTPCRVGLEALSWSQAAPLKAGDAVLLTLYPNPDSALRLALPGVVTRCARAADGHYNLVADIREGLGEITRPMWEKWVFRRHRRAIVDR</sequence>
<evidence type="ECO:0000259" key="1">
    <source>
        <dbReference type="Pfam" id="PF16823"/>
    </source>
</evidence>
<protein>
    <recommendedName>
        <fullName evidence="1">Cyclic di-GMP receptor atypical PilZ domain-containing protein</fullName>
    </recommendedName>
</protein>
<reference evidence="2" key="2">
    <citation type="submission" date="2020-09" db="EMBL/GenBank/DDBJ databases">
        <authorList>
            <person name="Sun Q."/>
            <person name="Kim S."/>
        </authorList>
    </citation>
    <scope>NUCLEOTIDE SEQUENCE</scope>
    <source>
        <strain evidence="2">KCTC 32182</strain>
    </source>
</reference>
<dbReference type="RefSeq" id="WP_189535128.1">
    <property type="nucleotide sequence ID" value="NZ_BMYX01000016.1"/>
</dbReference>
<accession>A0A918P536</accession>
<dbReference type="EMBL" id="BMYX01000016">
    <property type="protein sequence ID" value="GGY21646.1"/>
    <property type="molecule type" value="Genomic_DNA"/>
</dbReference>
<dbReference type="InterPro" id="IPR031800">
    <property type="entry name" value="PilZ_atypical"/>
</dbReference>